<evidence type="ECO:0000313" key="10">
    <source>
        <dbReference type="Proteomes" id="UP000494206"/>
    </source>
</evidence>
<feature type="compositionally biased region" description="Polar residues" evidence="6">
    <location>
        <begin position="106"/>
        <end position="121"/>
    </location>
</feature>
<dbReference type="InterPro" id="IPR038217">
    <property type="entry name" value="MRG_C_sf"/>
</dbReference>
<dbReference type="Gene3D" id="1.10.274.30">
    <property type="entry name" value="MRG domain"/>
    <property type="match status" value="1"/>
</dbReference>
<evidence type="ECO:0000256" key="5">
    <source>
        <dbReference type="ARBA" id="ARBA00023242"/>
    </source>
</evidence>
<dbReference type="InterPro" id="IPR026541">
    <property type="entry name" value="MRG_dom"/>
</dbReference>
<dbReference type="PROSITE" id="PS51640">
    <property type="entry name" value="MRG"/>
    <property type="match status" value="1"/>
</dbReference>
<dbReference type="GO" id="GO:0005634">
    <property type="term" value="C:nucleus"/>
    <property type="evidence" value="ECO:0007669"/>
    <property type="project" value="UniProtKB-SubCell"/>
</dbReference>
<dbReference type="Gene3D" id="2.30.30.140">
    <property type="match status" value="1"/>
</dbReference>
<dbReference type="GO" id="GO:0035267">
    <property type="term" value="C:NuA4 histone acetyltransferase complex"/>
    <property type="evidence" value="ECO:0007669"/>
    <property type="project" value="TreeGrafter"/>
</dbReference>
<name>A0A8S1EKD9_9PELO</name>
<dbReference type="AlphaFoldDB" id="A0A8S1EKD9"/>
<dbReference type="GO" id="GO:0006325">
    <property type="term" value="P:chromatin organization"/>
    <property type="evidence" value="ECO:0007669"/>
    <property type="project" value="UniProtKB-KW"/>
</dbReference>
<proteinExistence type="predicted"/>
<feature type="compositionally biased region" description="Basic and acidic residues" evidence="6">
    <location>
        <begin position="94"/>
        <end position="105"/>
    </location>
</feature>
<keyword evidence="3" id="KW-0805">Transcription regulation</keyword>
<comment type="subcellular location">
    <subcellularLocation>
        <location evidence="1">Nucleus</location>
    </subcellularLocation>
</comment>
<evidence type="ECO:0000259" key="8">
    <source>
        <dbReference type="Pfam" id="PF11717"/>
    </source>
</evidence>
<dbReference type="InterPro" id="IPR008676">
    <property type="entry name" value="MRG"/>
</dbReference>
<feature type="domain" description="Tudor-knot" evidence="8">
    <location>
        <begin position="9"/>
        <end position="60"/>
    </location>
</feature>
<dbReference type="InterPro" id="IPR016197">
    <property type="entry name" value="Chromo-like_dom_sf"/>
</dbReference>
<feature type="domain" description="MRG" evidence="7">
    <location>
        <begin position="134"/>
        <end position="337"/>
    </location>
</feature>
<reference evidence="9 10" key="1">
    <citation type="submission" date="2020-04" db="EMBL/GenBank/DDBJ databases">
        <authorList>
            <person name="Laetsch R D."/>
            <person name="Stevens L."/>
            <person name="Kumar S."/>
            <person name="Blaxter L. M."/>
        </authorList>
    </citation>
    <scope>NUCLEOTIDE SEQUENCE [LARGE SCALE GENOMIC DNA]</scope>
</reference>
<accession>A0A8S1EKD9</accession>
<dbReference type="PANTHER" id="PTHR10880:SF48">
    <property type="entry name" value="MORTALITY FACTOR 4 LIKE 2"/>
    <property type="match status" value="1"/>
</dbReference>
<gene>
    <name evidence="9" type="ORF">CBOVIS_LOCUS4260</name>
</gene>
<dbReference type="InterPro" id="IPR025995">
    <property type="entry name" value="Tudor-knot"/>
</dbReference>
<dbReference type="PANTHER" id="PTHR10880">
    <property type="entry name" value="MORTALITY FACTOR 4-LIKE PROTEIN"/>
    <property type="match status" value="1"/>
</dbReference>
<protein>
    <recommendedName>
        <fullName evidence="11">MRG domain-containing protein</fullName>
    </recommendedName>
</protein>
<dbReference type="EMBL" id="CADEPM010000003">
    <property type="protein sequence ID" value="CAB3401521.1"/>
    <property type="molecule type" value="Genomic_DNA"/>
</dbReference>
<dbReference type="Proteomes" id="UP000494206">
    <property type="component" value="Unassembled WGS sequence"/>
</dbReference>
<keyword evidence="4" id="KW-0804">Transcription</keyword>
<dbReference type="Pfam" id="PF05712">
    <property type="entry name" value="MRG"/>
    <property type="match status" value="1"/>
</dbReference>
<feature type="region of interest" description="Disordered" evidence="6">
    <location>
        <begin position="78"/>
        <end position="143"/>
    </location>
</feature>
<comment type="caution">
    <text evidence="9">The sequence shown here is derived from an EMBL/GenBank/DDBJ whole genome shotgun (WGS) entry which is preliminary data.</text>
</comment>
<evidence type="ECO:0000256" key="2">
    <source>
        <dbReference type="ARBA" id="ARBA00022853"/>
    </source>
</evidence>
<keyword evidence="2" id="KW-0156">Chromatin regulator</keyword>
<evidence type="ECO:0000256" key="4">
    <source>
        <dbReference type="ARBA" id="ARBA00023163"/>
    </source>
</evidence>
<dbReference type="GO" id="GO:0006355">
    <property type="term" value="P:regulation of DNA-templated transcription"/>
    <property type="evidence" value="ECO:0007669"/>
    <property type="project" value="InterPro"/>
</dbReference>
<evidence type="ECO:0000256" key="3">
    <source>
        <dbReference type="ARBA" id="ARBA00023015"/>
    </source>
</evidence>
<dbReference type="PIRSF" id="PIRSF038133">
    <property type="entry name" value="HAT_Nua4_EAF3/MRG15"/>
    <property type="match status" value="1"/>
</dbReference>
<keyword evidence="10" id="KW-1185">Reference proteome</keyword>
<evidence type="ECO:0000256" key="1">
    <source>
        <dbReference type="ARBA" id="ARBA00004123"/>
    </source>
</evidence>
<evidence type="ECO:0000313" key="9">
    <source>
        <dbReference type="EMBL" id="CAB3401521.1"/>
    </source>
</evidence>
<dbReference type="OrthoDB" id="124855at2759"/>
<feature type="compositionally biased region" description="Basic and acidic residues" evidence="6">
    <location>
        <begin position="78"/>
        <end position="87"/>
    </location>
</feature>
<organism evidence="9 10">
    <name type="scientific">Caenorhabditis bovis</name>
    <dbReference type="NCBI Taxonomy" id="2654633"/>
    <lineage>
        <taxon>Eukaryota</taxon>
        <taxon>Metazoa</taxon>
        <taxon>Ecdysozoa</taxon>
        <taxon>Nematoda</taxon>
        <taxon>Chromadorea</taxon>
        <taxon>Rhabditida</taxon>
        <taxon>Rhabditina</taxon>
        <taxon>Rhabditomorpha</taxon>
        <taxon>Rhabditoidea</taxon>
        <taxon>Rhabditidae</taxon>
        <taxon>Peloderinae</taxon>
        <taxon>Caenorhabditis</taxon>
    </lineage>
</organism>
<dbReference type="Pfam" id="PF11717">
    <property type="entry name" value="Tudor-knot"/>
    <property type="match status" value="1"/>
</dbReference>
<evidence type="ECO:0000259" key="7">
    <source>
        <dbReference type="Pfam" id="PF05712"/>
    </source>
</evidence>
<sequence>MPKAKPHYDVGTQILCMHEGLKYEAKILDVRDPDGADPVYLVHYHGWNSRYDEHIKRSEIPGKIFEATPEAIEEALAERARVSDEKTRKKKKNRLDNVTDDDVRQSETGSRGSSPSTNSIKTKGLKRKAQDSPAVAAANKPAPGEMLKLPKELRQILVDDNDLVNKSFLAKLPARHSVDSIVQDYIKTLNLKPEEMENIDEMYVEYDNNSQKVSAGGLACSALGLVDYFNVLLNYQLLYKFERAQYQEIMESDKASQEKPRKAKRSAAAADVPDDDFKPSKYYGIAHLLRLLSRLPTILKLTPWDQRLLQTVDKAFFDFVVYLNKNASKYFDPELDYIVAPTEYYRNAHQQ</sequence>
<evidence type="ECO:0008006" key="11">
    <source>
        <dbReference type="Google" id="ProtNLM"/>
    </source>
</evidence>
<keyword evidence="5" id="KW-0539">Nucleus</keyword>
<feature type="region of interest" description="Disordered" evidence="6">
    <location>
        <begin position="252"/>
        <end position="272"/>
    </location>
</feature>
<evidence type="ECO:0000256" key="6">
    <source>
        <dbReference type="SAM" id="MobiDB-lite"/>
    </source>
</evidence>
<dbReference type="SUPFAM" id="SSF54160">
    <property type="entry name" value="Chromo domain-like"/>
    <property type="match status" value="1"/>
</dbReference>